<dbReference type="PANTHER" id="PTHR43048">
    <property type="entry name" value="METHYLMALONYL-COA EPIMERASE"/>
    <property type="match status" value="1"/>
</dbReference>
<keyword evidence="4" id="KW-1185">Reference proteome</keyword>
<dbReference type="InterPro" id="IPR029068">
    <property type="entry name" value="Glyas_Bleomycin-R_OHBP_Dase"/>
</dbReference>
<evidence type="ECO:0000313" key="4">
    <source>
        <dbReference type="Proteomes" id="UP001230220"/>
    </source>
</evidence>
<protein>
    <submittedName>
        <fullName evidence="3">Lactoylglutathione lyase</fullName>
        <ecNumber evidence="3">4.4.1.5</ecNumber>
    </submittedName>
</protein>
<dbReference type="EC" id="4.4.1.5" evidence="3"/>
<dbReference type="CDD" id="cd06587">
    <property type="entry name" value="VOC"/>
    <property type="match status" value="1"/>
</dbReference>
<dbReference type="InterPro" id="IPR037523">
    <property type="entry name" value="VOC_core"/>
</dbReference>
<comment type="caution">
    <text evidence="3">The sequence shown here is derived from an EMBL/GenBank/DDBJ whole genome shotgun (WGS) entry which is preliminary data.</text>
</comment>
<dbReference type="Gene3D" id="3.10.180.10">
    <property type="entry name" value="2,3-Dihydroxybiphenyl 1,2-Dioxygenase, domain 1"/>
    <property type="match status" value="1"/>
</dbReference>
<reference evidence="3 4" key="1">
    <citation type="submission" date="2023-07" db="EMBL/GenBank/DDBJ databases">
        <title>Genomic Encyclopedia of Type Strains, Phase IV (KMG-IV): sequencing the most valuable type-strain genomes for metagenomic binning, comparative biology and taxonomic classification.</title>
        <authorList>
            <person name="Goeker M."/>
        </authorList>
    </citation>
    <scope>NUCLEOTIDE SEQUENCE [LARGE SCALE GENOMIC DNA]</scope>
    <source>
        <strain evidence="3 4">DSM 16784</strain>
    </source>
</reference>
<evidence type="ECO:0000313" key="3">
    <source>
        <dbReference type="EMBL" id="MDQ0362644.1"/>
    </source>
</evidence>
<dbReference type="PANTHER" id="PTHR43048:SF3">
    <property type="entry name" value="METHYLMALONYL-COA EPIMERASE, MITOCHONDRIAL"/>
    <property type="match status" value="1"/>
</dbReference>
<name>A0ABU0E7F7_9FIRM</name>
<evidence type="ECO:0000259" key="2">
    <source>
        <dbReference type="PROSITE" id="PS51819"/>
    </source>
</evidence>
<feature type="domain" description="VOC" evidence="2">
    <location>
        <begin position="2"/>
        <end position="116"/>
    </location>
</feature>
<dbReference type="Pfam" id="PF00903">
    <property type="entry name" value="Glyoxalase"/>
    <property type="match status" value="1"/>
</dbReference>
<organism evidence="3 4">
    <name type="scientific">Breznakia pachnodae</name>
    <dbReference type="NCBI Taxonomy" id="265178"/>
    <lineage>
        <taxon>Bacteria</taxon>
        <taxon>Bacillati</taxon>
        <taxon>Bacillota</taxon>
        <taxon>Erysipelotrichia</taxon>
        <taxon>Erysipelotrichales</taxon>
        <taxon>Erysipelotrichaceae</taxon>
        <taxon>Breznakia</taxon>
    </lineage>
</organism>
<keyword evidence="1" id="KW-0479">Metal-binding</keyword>
<keyword evidence="3" id="KW-0456">Lyase</keyword>
<sequence>MKKAWDIIYVNDIEKSVEFYEKVLGLKVKDRLNMGSEMQIAFMELDNEICIELIYSGKKEVGKESVILAFTTDNLDNTIQDLKDKNIDPGEIISPNPNTQFIHVEDPDGVIIQIQE</sequence>
<accession>A0ABU0E7F7</accession>
<gene>
    <name evidence="3" type="ORF">J2S15_003398</name>
</gene>
<dbReference type="InterPro" id="IPR004360">
    <property type="entry name" value="Glyas_Fos-R_dOase_dom"/>
</dbReference>
<dbReference type="EMBL" id="JAUSUR010000007">
    <property type="protein sequence ID" value="MDQ0362644.1"/>
    <property type="molecule type" value="Genomic_DNA"/>
</dbReference>
<dbReference type="RefSeq" id="WP_307410440.1">
    <property type="nucleotide sequence ID" value="NZ_JAUSUR010000007.1"/>
</dbReference>
<proteinExistence type="predicted"/>
<evidence type="ECO:0000256" key="1">
    <source>
        <dbReference type="ARBA" id="ARBA00022723"/>
    </source>
</evidence>
<dbReference type="GO" id="GO:0004462">
    <property type="term" value="F:lactoylglutathione lyase activity"/>
    <property type="evidence" value="ECO:0007669"/>
    <property type="project" value="UniProtKB-EC"/>
</dbReference>
<dbReference type="SUPFAM" id="SSF54593">
    <property type="entry name" value="Glyoxalase/Bleomycin resistance protein/Dihydroxybiphenyl dioxygenase"/>
    <property type="match status" value="1"/>
</dbReference>
<dbReference type="PROSITE" id="PS51819">
    <property type="entry name" value="VOC"/>
    <property type="match status" value="1"/>
</dbReference>
<dbReference type="Proteomes" id="UP001230220">
    <property type="component" value="Unassembled WGS sequence"/>
</dbReference>
<dbReference type="InterPro" id="IPR051785">
    <property type="entry name" value="MMCE/EMCE_epimerase"/>
</dbReference>